<organism evidence="1 2">
    <name type="scientific">Bacillus bruguierae</name>
    <dbReference type="NCBI Taxonomy" id="3127667"/>
    <lineage>
        <taxon>Bacteria</taxon>
        <taxon>Bacillati</taxon>
        <taxon>Bacillota</taxon>
        <taxon>Bacilli</taxon>
        <taxon>Bacillales</taxon>
        <taxon>Bacillaceae</taxon>
        <taxon>Bacillus</taxon>
    </lineage>
</organism>
<name>A0ABU8FMX0_9BACI</name>
<evidence type="ECO:0000313" key="1">
    <source>
        <dbReference type="EMBL" id="MEI4804022.1"/>
    </source>
</evidence>
<dbReference type="EMBL" id="JBAWSX010000020">
    <property type="protein sequence ID" value="MEI4804022.1"/>
    <property type="molecule type" value="Genomic_DNA"/>
</dbReference>
<reference evidence="1 2" key="1">
    <citation type="submission" date="2024-01" db="EMBL/GenBank/DDBJ databases">
        <title>Seven novel Bacillus-like species.</title>
        <authorList>
            <person name="Liu G."/>
        </authorList>
    </citation>
    <scope>NUCLEOTIDE SEQUENCE [LARGE SCALE GENOMIC DNA]</scope>
    <source>
        <strain evidence="1 2">FJAT-51639</strain>
    </source>
</reference>
<comment type="caution">
    <text evidence="1">The sequence shown here is derived from an EMBL/GenBank/DDBJ whole genome shotgun (WGS) entry which is preliminary data.</text>
</comment>
<accession>A0ABU8FMX0</accession>
<dbReference type="Proteomes" id="UP001372526">
    <property type="component" value="Unassembled WGS sequence"/>
</dbReference>
<gene>
    <name evidence="1" type="ORF">WAZ07_22945</name>
</gene>
<proteinExistence type="predicted"/>
<protein>
    <submittedName>
        <fullName evidence="1">Uncharacterized protein</fullName>
    </submittedName>
</protein>
<keyword evidence="2" id="KW-1185">Reference proteome</keyword>
<dbReference type="RefSeq" id="WP_336474300.1">
    <property type="nucleotide sequence ID" value="NZ_JBAWSX010000020.1"/>
</dbReference>
<sequence length="160" mass="19016">MFTEYLLYYERSNIEDEVLIQMAKEINVAITEEFIEDKLFFGGEFSPSDYGIGKVYILKNEETEEFIVIDTFLAPDDQFEMMYIGVRCETKKQETIKDFLLGCFEEEPTIPLKRCFKIIDNDLLLQISKMDKIDRSIYYSDKKFGIYEVEVELIIYDYSK</sequence>
<evidence type="ECO:0000313" key="2">
    <source>
        <dbReference type="Proteomes" id="UP001372526"/>
    </source>
</evidence>